<dbReference type="Proteomes" id="UP001642260">
    <property type="component" value="Unassembled WGS sequence"/>
</dbReference>
<evidence type="ECO:0000256" key="2">
    <source>
        <dbReference type="SAM" id="Phobius"/>
    </source>
</evidence>
<dbReference type="AlphaFoldDB" id="A0ABC8LW99"/>
<keyword evidence="4" id="KW-1185">Reference proteome</keyword>
<feature type="transmembrane region" description="Helical" evidence="2">
    <location>
        <begin position="59"/>
        <end position="81"/>
    </location>
</feature>
<dbReference type="PANTHER" id="PTHR46741:SF7">
    <property type="entry name" value="TRANSMEMBRANE PROTEIN"/>
    <property type="match status" value="1"/>
</dbReference>
<keyword evidence="2" id="KW-1133">Transmembrane helix</keyword>
<evidence type="ECO:0000313" key="3">
    <source>
        <dbReference type="EMBL" id="CAH8387796.1"/>
    </source>
</evidence>
<evidence type="ECO:0000313" key="4">
    <source>
        <dbReference type="Proteomes" id="UP001642260"/>
    </source>
</evidence>
<gene>
    <name evidence="3" type="ORF">ERUC_LOCUS40279</name>
</gene>
<feature type="region of interest" description="Disordered" evidence="1">
    <location>
        <begin position="204"/>
        <end position="231"/>
    </location>
</feature>
<accession>A0ABC8LW99</accession>
<keyword evidence="2" id="KW-0472">Membrane</keyword>
<reference evidence="3 4" key="1">
    <citation type="submission" date="2022-03" db="EMBL/GenBank/DDBJ databases">
        <authorList>
            <person name="Macdonald S."/>
            <person name="Ahmed S."/>
            <person name="Newling K."/>
        </authorList>
    </citation>
    <scope>NUCLEOTIDE SEQUENCE [LARGE SCALE GENOMIC DNA]</scope>
</reference>
<organism evidence="3 4">
    <name type="scientific">Eruca vesicaria subsp. sativa</name>
    <name type="common">Garden rocket</name>
    <name type="synonym">Eruca sativa</name>
    <dbReference type="NCBI Taxonomy" id="29727"/>
    <lineage>
        <taxon>Eukaryota</taxon>
        <taxon>Viridiplantae</taxon>
        <taxon>Streptophyta</taxon>
        <taxon>Embryophyta</taxon>
        <taxon>Tracheophyta</taxon>
        <taxon>Spermatophyta</taxon>
        <taxon>Magnoliopsida</taxon>
        <taxon>eudicotyledons</taxon>
        <taxon>Gunneridae</taxon>
        <taxon>Pentapetalae</taxon>
        <taxon>rosids</taxon>
        <taxon>malvids</taxon>
        <taxon>Brassicales</taxon>
        <taxon>Brassicaceae</taxon>
        <taxon>Brassiceae</taxon>
        <taxon>Eruca</taxon>
    </lineage>
</organism>
<dbReference type="InterPro" id="IPR012870">
    <property type="entry name" value="DUF1666"/>
</dbReference>
<dbReference type="PANTHER" id="PTHR46741">
    <property type="entry name" value="OS09G0413600 PROTEIN"/>
    <property type="match status" value="1"/>
</dbReference>
<protein>
    <submittedName>
        <fullName evidence="3">Uncharacterized protein</fullName>
    </submittedName>
</protein>
<dbReference type="Pfam" id="PF07891">
    <property type="entry name" value="DUF1666"/>
    <property type="match status" value="1"/>
</dbReference>
<feature type="compositionally biased region" description="Acidic residues" evidence="1">
    <location>
        <begin position="204"/>
        <end position="213"/>
    </location>
</feature>
<name>A0ABC8LW99_ERUVS</name>
<feature type="transmembrane region" description="Helical" evidence="2">
    <location>
        <begin position="29"/>
        <end position="52"/>
    </location>
</feature>
<evidence type="ECO:0000256" key="1">
    <source>
        <dbReference type="SAM" id="MobiDB-lite"/>
    </source>
</evidence>
<feature type="compositionally biased region" description="Polar residues" evidence="1">
    <location>
        <begin position="216"/>
        <end position="225"/>
    </location>
</feature>
<sequence length="522" mass="61174">MALLSSCWLIIESIVIQDGFLNWSYMKLFMHPLCLFLCQLLIWLSLFFLWLVPFFQASYNAFLSSLVTFSKLFNSFLRIIMSRREVNYNIESRQENKNTHANLELSRGIHNPVPSFSFSFKDQVDSQLKVLVALQEGKILEDEEEFCCQLDQEDGVVHFLDVKESEGEEDILDFVDVLNVENNLDFELQTLPMDQEIKCHLAKDDEEEEEDIVNSDMGSDLSSLEASDRDQPSPFSILSFDSHLQDSTVMENQTNQDEDDETNEVYNQYCERMKWYDILSRDRTYGLSVMMNQETASTLSVWGITAEKRLKQSIEKDLELVYVAQSCLSWEALQHQYITVRDRLNASDSEGGSYDNEISKEFQKFQILLERFLEDERCEGKRVLSFVQRRFELMSFFQVPRLSGYKRKGPQEGGRERSDKQVMKTIQRCITVFYDFVKADIKRPLVWERLKISFVNSPRMEVEDPRDIMLFLNLKNLLQKNKQSLKEAQGNKKNIWFKKKKLPNMEVDETEKDENSIVKASV</sequence>
<proteinExistence type="predicted"/>
<dbReference type="EMBL" id="CAKOAT010762931">
    <property type="protein sequence ID" value="CAH8387796.1"/>
    <property type="molecule type" value="Genomic_DNA"/>
</dbReference>
<keyword evidence="2" id="KW-0812">Transmembrane</keyword>
<comment type="caution">
    <text evidence="3">The sequence shown here is derived from an EMBL/GenBank/DDBJ whole genome shotgun (WGS) entry which is preliminary data.</text>
</comment>